<evidence type="ECO:0000313" key="1">
    <source>
        <dbReference type="EMBL" id="VFS61096.1"/>
    </source>
</evidence>
<reference evidence="1 2" key="1">
    <citation type="submission" date="2019-03" db="EMBL/GenBank/DDBJ databases">
        <authorList>
            <consortium name="Pathogen Informatics"/>
        </authorList>
    </citation>
    <scope>NUCLEOTIDE SEQUENCE [LARGE SCALE GENOMIC DNA]</scope>
    <source>
        <strain evidence="1 2">NCTC12993</strain>
    </source>
</reference>
<dbReference type="AlphaFoldDB" id="A0A485ALV2"/>
<proteinExistence type="predicted"/>
<sequence length="36" mass="4087">MLFGLLCISMLVTNIPDHYINLTNEILAKLDAIRVQ</sequence>
<dbReference type="EMBL" id="CAADJD010000015">
    <property type="protein sequence ID" value="VFS61096.1"/>
    <property type="molecule type" value="Genomic_DNA"/>
</dbReference>
<accession>A0A485ALV2</accession>
<gene>
    <name evidence="1" type="ORF">NCTC12993_01763</name>
</gene>
<keyword evidence="2" id="KW-1185">Reference proteome</keyword>
<dbReference type="Proteomes" id="UP000401081">
    <property type="component" value="Unassembled WGS sequence"/>
</dbReference>
<protein>
    <submittedName>
        <fullName evidence="1">Uncharacterized protein</fullName>
    </submittedName>
</protein>
<organism evidence="1 2">
    <name type="scientific">Kluyvera cryocrescens</name>
    <name type="common">Kluyvera citrophila</name>
    <dbReference type="NCBI Taxonomy" id="580"/>
    <lineage>
        <taxon>Bacteria</taxon>
        <taxon>Pseudomonadati</taxon>
        <taxon>Pseudomonadota</taxon>
        <taxon>Gammaproteobacteria</taxon>
        <taxon>Enterobacterales</taxon>
        <taxon>Enterobacteriaceae</taxon>
        <taxon>Kluyvera</taxon>
    </lineage>
</organism>
<name>A0A485ALV2_KLUCR</name>
<evidence type="ECO:0000313" key="2">
    <source>
        <dbReference type="Proteomes" id="UP000401081"/>
    </source>
</evidence>